<evidence type="ECO:0000313" key="3">
    <source>
        <dbReference type="Proteomes" id="UP000002743"/>
    </source>
</evidence>
<reference evidence="2 3" key="2">
    <citation type="journal article" date="2011" name="J. Bacteriol.">
        <title>Genomes of three methylotrophs from a single niche uncover genetic and metabolic divergence of Methylophilaceae.</title>
        <authorList>
            <person name="Lapidus A."/>
            <person name="Clum A."/>
            <person name="Labutti K."/>
            <person name="Kaluzhnaya M.G."/>
            <person name="Lim S."/>
            <person name="Beck D.A."/>
            <person name="Glavina Del Rio T."/>
            <person name="Nolan M."/>
            <person name="Mavromatis K."/>
            <person name="Huntemann M."/>
            <person name="Lucas S."/>
            <person name="Lidstrom M.E."/>
            <person name="Ivanova N."/>
            <person name="Chistoserdova L."/>
        </authorList>
    </citation>
    <scope>NUCLEOTIDE SEQUENCE [LARGE SCALE GENOMIC DNA]</scope>
    <source>
        <strain evidence="2 3">SIP3-4</strain>
        <plasmid evidence="2 3">pMsip01</plasmid>
    </source>
</reference>
<dbReference type="KEGG" id="mei:Msip34_2922"/>
<dbReference type="InterPro" id="IPR007001">
    <property type="entry name" value="Shufflon_N"/>
</dbReference>
<proteinExistence type="predicted"/>
<reference evidence="3" key="1">
    <citation type="submission" date="2009-07" db="EMBL/GenBank/DDBJ databases">
        <title>Complete sequence of plasmid 1 of Methylovorus sp. SIP3-4.</title>
        <authorList>
            <consortium name="US DOE Joint Genome Institute"/>
            <person name="Lucas S."/>
            <person name="Copeland A."/>
            <person name="Lapidus A."/>
            <person name="Glavina del Rio T."/>
            <person name="Tice H."/>
            <person name="Bruce D."/>
            <person name="Goodwin L."/>
            <person name="Pitluck S."/>
            <person name="Clum A."/>
            <person name="Larimer F."/>
            <person name="Land M."/>
            <person name="Hauser L."/>
            <person name="Kyrpides N."/>
            <person name="Mikhailova N."/>
            <person name="Kayluzhnaya M."/>
            <person name="Chistoserdova L."/>
        </authorList>
    </citation>
    <scope>NUCLEOTIDE SEQUENCE [LARGE SCALE GENOMIC DNA]</scope>
    <source>
        <strain evidence="3">SIP3-4</strain>
        <plasmid evidence="3">pMsip01</plasmid>
    </source>
</reference>
<protein>
    <recommendedName>
        <fullName evidence="1">Bacterial shufflon protein N-terminal domain-containing protein</fullName>
    </recommendedName>
</protein>
<feature type="domain" description="Bacterial shufflon protein N-terminal" evidence="1">
    <location>
        <begin position="70"/>
        <end position="115"/>
    </location>
</feature>
<dbReference type="AlphaFoldDB" id="C6XET9"/>
<dbReference type="Proteomes" id="UP000002743">
    <property type="component" value="Plasmid pMsip01"/>
</dbReference>
<dbReference type="Pfam" id="PF04917">
    <property type="entry name" value="Shufflon_N"/>
    <property type="match status" value="1"/>
</dbReference>
<sequence length="214" mass="21819">MSCQNLTWQPQGSAYWKDPVSTKAALNTIPCDASTAWQTRIVQTPSVGTGPRAYTCNGSSWMPLAVDDSGNLTVTGTLSLGKALVNDVVTEGSACTPNGLVARDSVGLILSCQSGIYKKGTGGETGLRGMYDPLKGKSASCAISVRSVYASVSTAGDITLGGNINGATFGCTNPPSGRCGIQVGSTLYEAVLTGTGVSYASNGTTQCSGLWPLS</sequence>
<dbReference type="RefSeq" id="WP_012777744.1">
    <property type="nucleotide sequence ID" value="NC_012970.1"/>
</dbReference>
<keyword evidence="2" id="KW-0614">Plasmid</keyword>
<keyword evidence="3" id="KW-1185">Reference proteome</keyword>
<accession>C6XET9</accession>
<organism evidence="2 3">
    <name type="scientific">Methylovorus glucosotrophus (strain SIP3-4)</name>
    <dbReference type="NCBI Taxonomy" id="582744"/>
    <lineage>
        <taxon>Bacteria</taxon>
        <taxon>Pseudomonadati</taxon>
        <taxon>Pseudomonadota</taxon>
        <taxon>Betaproteobacteria</taxon>
        <taxon>Nitrosomonadales</taxon>
        <taxon>Methylophilaceae</taxon>
        <taxon>Methylovorus</taxon>
    </lineage>
</organism>
<evidence type="ECO:0000259" key="1">
    <source>
        <dbReference type="Pfam" id="PF04917"/>
    </source>
</evidence>
<dbReference type="EMBL" id="CP001675">
    <property type="protein sequence ID" value="ACT52146.1"/>
    <property type="molecule type" value="Genomic_DNA"/>
</dbReference>
<name>C6XET9_METGS</name>
<dbReference type="HOGENOM" id="CLU_1287606_0_0_4"/>
<gene>
    <name evidence="2" type="ordered locus">Msip34_2922</name>
</gene>
<geneLocation type="plasmid" evidence="2 3">
    <name>pMsip01</name>
</geneLocation>
<evidence type="ECO:0000313" key="2">
    <source>
        <dbReference type="EMBL" id="ACT52146.1"/>
    </source>
</evidence>